<dbReference type="Gene3D" id="1.20.1250.20">
    <property type="entry name" value="MFS general substrate transporter like domains"/>
    <property type="match status" value="2"/>
</dbReference>
<dbReference type="PANTHER" id="PTHR11360">
    <property type="entry name" value="MONOCARBOXYLATE TRANSPORTER"/>
    <property type="match status" value="1"/>
</dbReference>
<feature type="transmembrane region" description="Helical" evidence="3">
    <location>
        <begin position="320"/>
        <end position="345"/>
    </location>
</feature>
<feature type="domain" description="Major facilitator superfamily (MFS) profile" evidence="4">
    <location>
        <begin position="231"/>
        <end position="421"/>
    </location>
</feature>
<sequence length="421" mass="45651">MAWQDHTTTEIEQAPLPPTDTGKEAWLVLAGCTVIQLPVWGFPIAFGVFQEYYSSHPEKLGGDTANVAVIGTTISGIMYLSSPFTFAILTRWPRLRRWFGPIGLFITFAGFLASSFASKVWQLIATQGVLCAIGCGLLFTPTTLYLNEWFVKRKGLAYGIMWSGKSATGVGMPFAFDASLRRFGPKYTLVGWSVATVLLSAPLLYFLRPRIPLSRTSHTRRLSLTFLRLPSFWMLSIGNILQSLGYFLPYAYLSSYAVQEVGVSTTISTLILALVNVTSIPGGIFIGSLGDHFSVTTTILISALGSAIAVFAFWGFGQHLALLTVFSLTYGFFAGGFSSTWSGVLTELKQQSPTLDTGLMFGLLAGGRGIGNVISGPLSVALLDGGKWAYGGRYGGLIVFTGVTSLLGGWGWLERVWVRCR</sequence>
<dbReference type="PROSITE" id="PS50850">
    <property type="entry name" value="MFS"/>
    <property type="match status" value="1"/>
</dbReference>
<dbReference type="EMBL" id="MU004337">
    <property type="protein sequence ID" value="KAF2656330.1"/>
    <property type="molecule type" value="Genomic_DNA"/>
</dbReference>
<feature type="transmembrane region" description="Helical" evidence="3">
    <location>
        <begin position="267"/>
        <end position="286"/>
    </location>
</feature>
<dbReference type="OrthoDB" id="2213137at2759"/>
<name>A0A6A6T949_9PLEO</name>
<evidence type="ECO:0000259" key="4">
    <source>
        <dbReference type="PROSITE" id="PS50850"/>
    </source>
</evidence>
<comment type="similarity">
    <text evidence="2">Belongs to the major facilitator superfamily. Monocarboxylate porter (TC 2.A.1.13) family.</text>
</comment>
<dbReference type="InterPro" id="IPR011701">
    <property type="entry name" value="MFS"/>
</dbReference>
<dbReference type="GO" id="GO:0016020">
    <property type="term" value="C:membrane"/>
    <property type="evidence" value="ECO:0007669"/>
    <property type="project" value="UniProtKB-SubCell"/>
</dbReference>
<reference evidence="5" key="1">
    <citation type="journal article" date="2020" name="Stud. Mycol.">
        <title>101 Dothideomycetes genomes: a test case for predicting lifestyles and emergence of pathogens.</title>
        <authorList>
            <person name="Haridas S."/>
            <person name="Albert R."/>
            <person name="Binder M."/>
            <person name="Bloem J."/>
            <person name="Labutti K."/>
            <person name="Salamov A."/>
            <person name="Andreopoulos B."/>
            <person name="Baker S."/>
            <person name="Barry K."/>
            <person name="Bills G."/>
            <person name="Bluhm B."/>
            <person name="Cannon C."/>
            <person name="Castanera R."/>
            <person name="Culley D."/>
            <person name="Daum C."/>
            <person name="Ezra D."/>
            <person name="Gonzalez J."/>
            <person name="Henrissat B."/>
            <person name="Kuo A."/>
            <person name="Liang C."/>
            <person name="Lipzen A."/>
            <person name="Lutzoni F."/>
            <person name="Magnuson J."/>
            <person name="Mondo S."/>
            <person name="Nolan M."/>
            <person name="Ohm R."/>
            <person name="Pangilinan J."/>
            <person name="Park H.-J."/>
            <person name="Ramirez L."/>
            <person name="Alfaro M."/>
            <person name="Sun H."/>
            <person name="Tritt A."/>
            <person name="Yoshinaga Y."/>
            <person name="Zwiers L.-H."/>
            <person name="Turgeon B."/>
            <person name="Goodwin S."/>
            <person name="Spatafora J."/>
            <person name="Crous P."/>
            <person name="Grigoriev I."/>
        </authorList>
    </citation>
    <scope>NUCLEOTIDE SEQUENCE</scope>
    <source>
        <strain evidence="5">CBS 122681</strain>
    </source>
</reference>
<feature type="transmembrane region" description="Helical" evidence="3">
    <location>
        <begin position="26"/>
        <end position="49"/>
    </location>
</feature>
<dbReference type="AlphaFoldDB" id="A0A6A6T949"/>
<feature type="transmembrane region" description="Helical" evidence="3">
    <location>
        <begin position="227"/>
        <end position="247"/>
    </location>
</feature>
<evidence type="ECO:0000256" key="3">
    <source>
        <dbReference type="SAM" id="Phobius"/>
    </source>
</evidence>
<dbReference type="Proteomes" id="UP000799324">
    <property type="component" value="Unassembled WGS sequence"/>
</dbReference>
<evidence type="ECO:0000256" key="1">
    <source>
        <dbReference type="ARBA" id="ARBA00004141"/>
    </source>
</evidence>
<dbReference type="InterPro" id="IPR020846">
    <property type="entry name" value="MFS_dom"/>
</dbReference>
<feature type="transmembrane region" description="Helical" evidence="3">
    <location>
        <begin position="394"/>
        <end position="413"/>
    </location>
</feature>
<feature type="transmembrane region" description="Helical" evidence="3">
    <location>
        <begin position="98"/>
        <end position="117"/>
    </location>
</feature>
<dbReference type="SUPFAM" id="SSF103473">
    <property type="entry name" value="MFS general substrate transporter"/>
    <property type="match status" value="1"/>
</dbReference>
<dbReference type="InterPro" id="IPR050327">
    <property type="entry name" value="Proton-linked_MCT"/>
</dbReference>
<accession>A0A6A6T949</accession>
<evidence type="ECO:0000313" key="5">
    <source>
        <dbReference type="EMBL" id="KAF2656330.1"/>
    </source>
</evidence>
<protein>
    <submittedName>
        <fullName evidence="5">Putative MFS monocarboxylate transporter</fullName>
    </submittedName>
</protein>
<feature type="transmembrane region" description="Helical" evidence="3">
    <location>
        <begin position="357"/>
        <end position="374"/>
    </location>
</feature>
<dbReference type="PANTHER" id="PTHR11360:SF287">
    <property type="entry name" value="MFS MONOCARBOXYLATE TRANSPORTER"/>
    <property type="match status" value="1"/>
</dbReference>
<keyword evidence="3" id="KW-0812">Transmembrane</keyword>
<comment type="subcellular location">
    <subcellularLocation>
        <location evidence="1">Membrane</location>
        <topology evidence="1">Multi-pass membrane protein</topology>
    </subcellularLocation>
</comment>
<feature type="transmembrane region" description="Helical" evidence="3">
    <location>
        <begin position="123"/>
        <end position="144"/>
    </location>
</feature>
<keyword evidence="3" id="KW-1133">Transmembrane helix</keyword>
<proteinExistence type="inferred from homology"/>
<dbReference type="Pfam" id="PF07690">
    <property type="entry name" value="MFS_1"/>
    <property type="match status" value="1"/>
</dbReference>
<dbReference type="InterPro" id="IPR036259">
    <property type="entry name" value="MFS_trans_sf"/>
</dbReference>
<dbReference type="GO" id="GO:0022857">
    <property type="term" value="F:transmembrane transporter activity"/>
    <property type="evidence" value="ECO:0007669"/>
    <property type="project" value="InterPro"/>
</dbReference>
<keyword evidence="3" id="KW-0472">Membrane</keyword>
<evidence type="ECO:0000313" key="6">
    <source>
        <dbReference type="Proteomes" id="UP000799324"/>
    </source>
</evidence>
<organism evidence="5 6">
    <name type="scientific">Lophiostoma macrostomum CBS 122681</name>
    <dbReference type="NCBI Taxonomy" id="1314788"/>
    <lineage>
        <taxon>Eukaryota</taxon>
        <taxon>Fungi</taxon>
        <taxon>Dikarya</taxon>
        <taxon>Ascomycota</taxon>
        <taxon>Pezizomycotina</taxon>
        <taxon>Dothideomycetes</taxon>
        <taxon>Pleosporomycetidae</taxon>
        <taxon>Pleosporales</taxon>
        <taxon>Lophiostomataceae</taxon>
        <taxon>Lophiostoma</taxon>
    </lineage>
</organism>
<gene>
    <name evidence="5" type="ORF">K491DRAFT_597093</name>
</gene>
<keyword evidence="6" id="KW-1185">Reference proteome</keyword>
<feature type="transmembrane region" description="Helical" evidence="3">
    <location>
        <begin position="69"/>
        <end position="89"/>
    </location>
</feature>
<evidence type="ECO:0000256" key="2">
    <source>
        <dbReference type="ARBA" id="ARBA00006727"/>
    </source>
</evidence>
<feature type="transmembrane region" description="Helical" evidence="3">
    <location>
        <begin position="188"/>
        <end position="207"/>
    </location>
</feature>
<feature type="transmembrane region" description="Helical" evidence="3">
    <location>
        <begin position="293"/>
        <end position="314"/>
    </location>
</feature>